<evidence type="ECO:0000256" key="4">
    <source>
        <dbReference type="ARBA" id="ARBA00023186"/>
    </source>
</evidence>
<evidence type="ECO:0000256" key="2">
    <source>
        <dbReference type="ARBA" id="ARBA00022833"/>
    </source>
</evidence>
<dbReference type="SUPFAM" id="SSF64397">
    <property type="entry name" value="Hsp33 domain"/>
    <property type="match status" value="1"/>
</dbReference>
<keyword evidence="5 6" id="KW-0676">Redox-active center</keyword>
<dbReference type="HAMAP" id="MF_00117">
    <property type="entry name" value="HslO"/>
    <property type="match status" value="1"/>
</dbReference>
<keyword evidence="1 6" id="KW-0963">Cytoplasm</keyword>
<feature type="disulfide bond" description="Redox-active" evidence="6">
    <location>
        <begin position="270"/>
        <end position="273"/>
    </location>
</feature>
<keyword evidence="4 6" id="KW-0143">Chaperone</keyword>
<evidence type="ECO:0000256" key="1">
    <source>
        <dbReference type="ARBA" id="ARBA00022490"/>
    </source>
</evidence>
<dbReference type="EMBL" id="JBHUMZ010000038">
    <property type="protein sequence ID" value="MFD2639586.1"/>
    <property type="molecule type" value="Genomic_DNA"/>
</dbReference>
<dbReference type="Proteomes" id="UP001597452">
    <property type="component" value="Unassembled WGS sequence"/>
</dbReference>
<keyword evidence="2 6" id="KW-0862">Zinc</keyword>
<evidence type="ECO:0000313" key="8">
    <source>
        <dbReference type="Proteomes" id="UP001597452"/>
    </source>
</evidence>
<comment type="PTM">
    <text evidence="6">Under oxidizing conditions two disulfide bonds are formed involving the reactive cysteines. Under reducing conditions zinc is bound to the reactive cysteines and the protein is inactive.</text>
</comment>
<dbReference type="SUPFAM" id="SSF118352">
    <property type="entry name" value="HSP33 redox switch-like"/>
    <property type="match status" value="1"/>
</dbReference>
<dbReference type="Gene3D" id="3.55.30.10">
    <property type="entry name" value="Hsp33 domain"/>
    <property type="match status" value="1"/>
</dbReference>
<keyword evidence="3 6" id="KW-1015">Disulfide bond</keyword>
<evidence type="ECO:0000256" key="6">
    <source>
        <dbReference type="HAMAP-Rule" id="MF_00117"/>
    </source>
</evidence>
<sequence length="289" mass="31568">MSDYMIRATAFDGQVRAFAIRSTDTVHEACRRQDTWPAASAALGRSISITAMMGFMLKGDDKLTTKIEGDGPIGYLIADSNSHGNVRGYVKNPHVNFDLNDQGKLDVRRAVGTNGTLSVVKDLGLKNNFTGSVPIVSGEVSEDFTYYFASSEQVPSAVGAGVLVNPDLSILAAGGFIIQMMPGADELTVKKVENRVSEIKPISTLIREGYAPEDILNEFFAEGNWNLLAKQDVQFKCQCSKERIETAIASLGNDEIDQMIEEDGGAEATCQFCHEQYHLTVDELEKLKQ</sequence>
<keyword evidence="8" id="KW-1185">Reference proteome</keyword>
<evidence type="ECO:0000256" key="3">
    <source>
        <dbReference type="ARBA" id="ARBA00023157"/>
    </source>
</evidence>
<feature type="disulfide bond" description="Redox-active" evidence="6">
    <location>
        <begin position="237"/>
        <end position="239"/>
    </location>
</feature>
<accession>A0ABW5QC52</accession>
<comment type="function">
    <text evidence="6">Redox regulated molecular chaperone. Protects both thermally unfolding and oxidatively damaged proteins from irreversible aggregation. Plays an important role in the bacterial defense system toward oxidative stress.</text>
</comment>
<dbReference type="PANTHER" id="PTHR30111">
    <property type="entry name" value="33 KDA CHAPERONIN"/>
    <property type="match status" value="1"/>
</dbReference>
<dbReference type="PANTHER" id="PTHR30111:SF1">
    <property type="entry name" value="33 KDA CHAPERONIN"/>
    <property type="match status" value="1"/>
</dbReference>
<name>A0ABW5QC52_9BACI</name>
<dbReference type="InterPro" id="IPR016154">
    <property type="entry name" value="Heat_shock_Hsp33_C"/>
</dbReference>
<dbReference type="PIRSF" id="PIRSF005261">
    <property type="entry name" value="Heat_shock_Hsp33"/>
    <property type="match status" value="1"/>
</dbReference>
<dbReference type="InterPro" id="IPR000397">
    <property type="entry name" value="Heat_shock_Hsp33"/>
</dbReference>
<evidence type="ECO:0000313" key="7">
    <source>
        <dbReference type="EMBL" id="MFD2639586.1"/>
    </source>
</evidence>
<dbReference type="InterPro" id="IPR016153">
    <property type="entry name" value="Heat_shock_Hsp33_N"/>
</dbReference>
<dbReference type="RefSeq" id="WP_054755032.1">
    <property type="nucleotide sequence ID" value="NZ_JBHUMZ010000038.1"/>
</dbReference>
<dbReference type="CDD" id="cd00498">
    <property type="entry name" value="Hsp33"/>
    <property type="match status" value="1"/>
</dbReference>
<evidence type="ECO:0000256" key="5">
    <source>
        <dbReference type="ARBA" id="ARBA00023284"/>
    </source>
</evidence>
<comment type="subcellular location">
    <subcellularLocation>
        <location evidence="6">Cytoplasm</location>
    </subcellularLocation>
</comment>
<dbReference type="Gene3D" id="3.90.1280.10">
    <property type="entry name" value="HSP33 redox switch-like"/>
    <property type="match status" value="1"/>
</dbReference>
<gene>
    <name evidence="6 7" type="primary">hslO</name>
    <name evidence="7" type="ORF">ACFSW4_11975</name>
</gene>
<comment type="caution">
    <text evidence="7">The sequence shown here is derived from an EMBL/GenBank/DDBJ whole genome shotgun (WGS) entry which is preliminary data.</text>
</comment>
<dbReference type="Pfam" id="PF01430">
    <property type="entry name" value="HSP33"/>
    <property type="match status" value="1"/>
</dbReference>
<reference evidence="8" key="1">
    <citation type="journal article" date="2019" name="Int. J. Syst. Evol. Microbiol.">
        <title>The Global Catalogue of Microorganisms (GCM) 10K type strain sequencing project: providing services to taxonomists for standard genome sequencing and annotation.</title>
        <authorList>
            <consortium name="The Broad Institute Genomics Platform"/>
            <consortium name="The Broad Institute Genome Sequencing Center for Infectious Disease"/>
            <person name="Wu L."/>
            <person name="Ma J."/>
        </authorList>
    </citation>
    <scope>NUCLEOTIDE SEQUENCE [LARGE SCALE GENOMIC DNA]</scope>
    <source>
        <strain evidence="8">TISTR 1571</strain>
    </source>
</reference>
<protein>
    <recommendedName>
        <fullName evidence="6">33 kDa chaperonin</fullName>
    </recommendedName>
    <alternativeName>
        <fullName evidence="6">Heat shock protein 33 homolog</fullName>
        <shortName evidence="6">HSP33</shortName>
    </alternativeName>
</protein>
<organism evidence="7 8">
    <name type="scientific">Piscibacillus salipiscarius</name>
    <dbReference type="NCBI Taxonomy" id="299480"/>
    <lineage>
        <taxon>Bacteria</taxon>
        <taxon>Bacillati</taxon>
        <taxon>Bacillota</taxon>
        <taxon>Bacilli</taxon>
        <taxon>Bacillales</taxon>
        <taxon>Bacillaceae</taxon>
        <taxon>Piscibacillus</taxon>
    </lineage>
</organism>
<proteinExistence type="inferred from homology"/>
<comment type="similarity">
    <text evidence="6">Belongs to the HSP33 family.</text>
</comment>
<dbReference type="NCBIfam" id="NF001033">
    <property type="entry name" value="PRK00114.1"/>
    <property type="match status" value="1"/>
</dbReference>